<keyword evidence="1" id="KW-0808">Transferase</keyword>
<sequence length="162" mass="18736">MRDAQRILKELRQQKKDNSDEIWLESEEEDIRHWYGMIKAPEDTAFAGHYFKLDIVLKDGYPIEPPQAKFITKIFHPNISFKDGTICLDILKTEWTPAWTINSLCTAIRLLLSHPEPDSPLNTLAGNLLRYNDQIGYDSMAKFYADTYAPIKNTMKEAANNE</sequence>
<dbReference type="SMART" id="SM00212">
    <property type="entry name" value="UBCc"/>
    <property type="match status" value="1"/>
</dbReference>
<evidence type="ECO:0000313" key="6">
    <source>
        <dbReference type="EMBL" id="EAX97996.1"/>
    </source>
</evidence>
<protein>
    <submittedName>
        <fullName evidence="6">Ubiquitin-conjugating enzyme family protein</fullName>
    </submittedName>
</protein>
<reference evidence="6" key="2">
    <citation type="journal article" date="2007" name="Science">
        <title>Draft genome sequence of the sexually transmitted pathogen Trichomonas vaginalis.</title>
        <authorList>
            <person name="Carlton J.M."/>
            <person name="Hirt R.P."/>
            <person name="Silva J.C."/>
            <person name="Delcher A.L."/>
            <person name="Schatz M."/>
            <person name="Zhao Q."/>
            <person name="Wortman J.R."/>
            <person name="Bidwell S.L."/>
            <person name="Alsmark U.C.M."/>
            <person name="Besteiro S."/>
            <person name="Sicheritz-Ponten T."/>
            <person name="Noel C.J."/>
            <person name="Dacks J.B."/>
            <person name="Foster P.G."/>
            <person name="Simillion C."/>
            <person name="Van de Peer Y."/>
            <person name="Miranda-Saavedra D."/>
            <person name="Barton G.J."/>
            <person name="Westrop G.D."/>
            <person name="Mueller S."/>
            <person name="Dessi D."/>
            <person name="Fiori P.L."/>
            <person name="Ren Q."/>
            <person name="Paulsen I."/>
            <person name="Zhang H."/>
            <person name="Bastida-Corcuera F.D."/>
            <person name="Simoes-Barbosa A."/>
            <person name="Brown M.T."/>
            <person name="Hayes R.D."/>
            <person name="Mukherjee M."/>
            <person name="Okumura C.Y."/>
            <person name="Schneider R."/>
            <person name="Smith A.J."/>
            <person name="Vanacova S."/>
            <person name="Villalvazo M."/>
            <person name="Haas B.J."/>
            <person name="Pertea M."/>
            <person name="Feldblyum T.V."/>
            <person name="Utterback T.R."/>
            <person name="Shu C.L."/>
            <person name="Osoegawa K."/>
            <person name="de Jong P.J."/>
            <person name="Hrdy I."/>
            <person name="Horvathova L."/>
            <person name="Zubacova Z."/>
            <person name="Dolezal P."/>
            <person name="Malik S.B."/>
            <person name="Logsdon J.M. Jr."/>
            <person name="Henze K."/>
            <person name="Gupta A."/>
            <person name="Wang C.C."/>
            <person name="Dunne R.L."/>
            <person name="Upcroft J.A."/>
            <person name="Upcroft P."/>
            <person name="White O."/>
            <person name="Salzberg S.L."/>
            <person name="Tang P."/>
            <person name="Chiu C.-H."/>
            <person name="Lee Y.-S."/>
            <person name="Embley T.M."/>
            <person name="Coombs G.H."/>
            <person name="Mottram J.C."/>
            <person name="Tachezy J."/>
            <person name="Fraser-Liggett C.M."/>
            <person name="Johnson P.J."/>
        </authorList>
    </citation>
    <scope>NUCLEOTIDE SEQUENCE [LARGE SCALE GENOMIC DNA]</scope>
    <source>
        <strain evidence="6">G3</strain>
    </source>
</reference>
<dbReference type="SMR" id="A2FAR7"/>
<dbReference type="GO" id="GO:0005634">
    <property type="term" value="C:nucleus"/>
    <property type="evidence" value="ECO:0000318"/>
    <property type="project" value="GO_Central"/>
</dbReference>
<dbReference type="SUPFAM" id="SSF54495">
    <property type="entry name" value="UBC-like"/>
    <property type="match status" value="1"/>
</dbReference>
<dbReference type="PANTHER" id="PTHR24067">
    <property type="entry name" value="UBIQUITIN-CONJUGATING ENZYME E2"/>
    <property type="match status" value="1"/>
</dbReference>
<feature type="active site" description="Glycyl thioester intermediate" evidence="3">
    <location>
        <position position="87"/>
    </location>
</feature>
<dbReference type="Pfam" id="PF00179">
    <property type="entry name" value="UQ_con"/>
    <property type="match status" value="1"/>
</dbReference>
<reference evidence="6" key="1">
    <citation type="submission" date="2006-10" db="EMBL/GenBank/DDBJ databases">
        <authorList>
            <person name="Amadeo P."/>
            <person name="Zhao Q."/>
            <person name="Wortman J."/>
            <person name="Fraser-Liggett C."/>
            <person name="Carlton J."/>
        </authorList>
    </citation>
    <scope>NUCLEOTIDE SEQUENCE</scope>
    <source>
        <strain evidence="6">G3</strain>
    </source>
</reference>
<dbReference type="VEuPathDB" id="TrichDB:TVAGG3_0570890"/>
<gene>
    <name evidence="6" type="ORF">TVAG_114480</name>
</gene>
<name>A2FAR7_TRIV3</name>
<dbReference type="CDD" id="cd23812">
    <property type="entry name" value="UBCc_ScPEX4-like"/>
    <property type="match status" value="1"/>
</dbReference>
<dbReference type="OMA" id="WRAVMKG"/>
<dbReference type="EMBL" id="DS113692">
    <property type="protein sequence ID" value="EAX97996.1"/>
    <property type="molecule type" value="Genomic_DNA"/>
</dbReference>
<dbReference type="OrthoDB" id="9973183at2759"/>
<dbReference type="InterPro" id="IPR000608">
    <property type="entry name" value="UBC"/>
</dbReference>
<comment type="similarity">
    <text evidence="4">Belongs to the ubiquitin-conjugating enzyme family.</text>
</comment>
<dbReference type="InterPro" id="IPR050113">
    <property type="entry name" value="Ub_conjugating_enzyme"/>
</dbReference>
<keyword evidence="4" id="KW-0547">Nucleotide-binding</keyword>
<evidence type="ECO:0000313" key="7">
    <source>
        <dbReference type="Proteomes" id="UP000001542"/>
    </source>
</evidence>
<evidence type="ECO:0000256" key="1">
    <source>
        <dbReference type="ARBA" id="ARBA00022679"/>
    </source>
</evidence>
<keyword evidence="2 4" id="KW-0833">Ubl conjugation pathway</keyword>
<dbReference type="GO" id="GO:0005524">
    <property type="term" value="F:ATP binding"/>
    <property type="evidence" value="ECO:0007669"/>
    <property type="project" value="UniProtKB-UniRule"/>
</dbReference>
<feature type="domain" description="UBC core" evidence="5">
    <location>
        <begin position="2"/>
        <end position="150"/>
    </location>
</feature>
<evidence type="ECO:0000256" key="3">
    <source>
        <dbReference type="PROSITE-ProRule" id="PRU10133"/>
    </source>
</evidence>
<dbReference type="KEGG" id="tva:4755786"/>
<dbReference type="STRING" id="5722.A2FAR7"/>
<dbReference type="PROSITE" id="PS50127">
    <property type="entry name" value="UBC_2"/>
    <property type="match status" value="1"/>
</dbReference>
<keyword evidence="4" id="KW-0067">ATP-binding</keyword>
<dbReference type="AlphaFoldDB" id="A2FAR7"/>
<dbReference type="InParanoid" id="A2FAR7"/>
<dbReference type="GO" id="GO:0000209">
    <property type="term" value="P:protein polyubiquitination"/>
    <property type="evidence" value="ECO:0000318"/>
    <property type="project" value="GO_Central"/>
</dbReference>
<evidence type="ECO:0000256" key="4">
    <source>
        <dbReference type="RuleBase" id="RU362109"/>
    </source>
</evidence>
<dbReference type="RefSeq" id="XP_001310926.1">
    <property type="nucleotide sequence ID" value="XM_001310925.1"/>
</dbReference>
<evidence type="ECO:0000256" key="2">
    <source>
        <dbReference type="ARBA" id="ARBA00022786"/>
    </source>
</evidence>
<dbReference type="Proteomes" id="UP000001542">
    <property type="component" value="Unassembled WGS sequence"/>
</dbReference>
<keyword evidence="7" id="KW-1185">Reference proteome</keyword>
<dbReference type="GO" id="GO:0061631">
    <property type="term" value="F:ubiquitin conjugating enzyme activity"/>
    <property type="evidence" value="ECO:0000318"/>
    <property type="project" value="GO_Central"/>
</dbReference>
<dbReference type="Gene3D" id="3.10.110.10">
    <property type="entry name" value="Ubiquitin Conjugating Enzyme"/>
    <property type="match status" value="1"/>
</dbReference>
<dbReference type="InterPro" id="IPR023313">
    <property type="entry name" value="UBQ-conjugating_AS"/>
</dbReference>
<evidence type="ECO:0000259" key="5">
    <source>
        <dbReference type="PROSITE" id="PS50127"/>
    </source>
</evidence>
<dbReference type="PROSITE" id="PS00183">
    <property type="entry name" value="UBC_1"/>
    <property type="match status" value="1"/>
</dbReference>
<dbReference type="InterPro" id="IPR016135">
    <property type="entry name" value="UBQ-conjugating_enzyme/RWD"/>
</dbReference>
<dbReference type="eggNOG" id="KOG0417">
    <property type="taxonomic scope" value="Eukaryota"/>
</dbReference>
<proteinExistence type="inferred from homology"/>
<accession>A2FAR7</accession>
<dbReference type="FunCoup" id="A2FAR7">
    <property type="interactions" value="194"/>
</dbReference>
<organism evidence="6 7">
    <name type="scientific">Trichomonas vaginalis (strain ATCC PRA-98 / G3)</name>
    <dbReference type="NCBI Taxonomy" id="412133"/>
    <lineage>
        <taxon>Eukaryota</taxon>
        <taxon>Metamonada</taxon>
        <taxon>Parabasalia</taxon>
        <taxon>Trichomonadida</taxon>
        <taxon>Trichomonadidae</taxon>
        <taxon>Trichomonas</taxon>
    </lineage>
</organism>
<dbReference type="VEuPathDB" id="TrichDB:TVAG_114480"/>